<protein>
    <submittedName>
        <fullName evidence="2">Uncharacterized protein</fullName>
    </submittedName>
</protein>
<organism evidence="2 3">
    <name type="scientific">Caballeronia terrestris</name>
    <dbReference type="NCBI Taxonomy" id="1226301"/>
    <lineage>
        <taxon>Bacteria</taxon>
        <taxon>Pseudomonadati</taxon>
        <taxon>Pseudomonadota</taxon>
        <taxon>Betaproteobacteria</taxon>
        <taxon>Burkholderiales</taxon>
        <taxon>Burkholderiaceae</taxon>
        <taxon>Caballeronia</taxon>
    </lineage>
</organism>
<dbReference type="EMBL" id="FCOL02000002">
    <property type="protein sequence ID" value="SAL15715.1"/>
    <property type="molecule type" value="Genomic_DNA"/>
</dbReference>
<evidence type="ECO:0000256" key="1">
    <source>
        <dbReference type="SAM" id="MobiDB-lite"/>
    </source>
</evidence>
<evidence type="ECO:0000313" key="2">
    <source>
        <dbReference type="EMBL" id="SAL15715.1"/>
    </source>
</evidence>
<feature type="region of interest" description="Disordered" evidence="1">
    <location>
        <begin position="231"/>
        <end position="267"/>
    </location>
</feature>
<proteinExistence type="predicted"/>
<feature type="compositionally biased region" description="Low complexity" evidence="1">
    <location>
        <begin position="239"/>
        <end position="251"/>
    </location>
</feature>
<reference evidence="2" key="1">
    <citation type="submission" date="2016-01" db="EMBL/GenBank/DDBJ databases">
        <authorList>
            <person name="Peeters C."/>
        </authorList>
    </citation>
    <scope>NUCLEOTIDE SEQUENCE [LARGE SCALE GENOMIC DNA]</scope>
    <source>
        <strain evidence="2">LMG 22937</strain>
    </source>
</reference>
<accession>A0A158F7M0</accession>
<keyword evidence="3" id="KW-1185">Reference proteome</keyword>
<dbReference type="AlphaFoldDB" id="A0A158F7M0"/>
<name>A0A158F7M0_9BURK</name>
<comment type="caution">
    <text evidence="2">The sequence shown here is derived from an EMBL/GenBank/DDBJ whole genome shotgun (WGS) entry which is preliminary data.</text>
</comment>
<feature type="compositionally biased region" description="Polar residues" evidence="1">
    <location>
        <begin position="398"/>
        <end position="419"/>
    </location>
</feature>
<feature type="compositionally biased region" description="Polar residues" evidence="1">
    <location>
        <begin position="252"/>
        <end position="265"/>
    </location>
</feature>
<evidence type="ECO:0000313" key="3">
    <source>
        <dbReference type="Proteomes" id="UP000054925"/>
    </source>
</evidence>
<dbReference type="Proteomes" id="UP000054925">
    <property type="component" value="Unassembled WGS sequence"/>
</dbReference>
<sequence length="419" mass="46942">MRGLGADVRPHCQTYICQRNRIAKTACHVGQLAHAPWLSAWLYFANVQKIQGFFDDSKFLYRELATKRTVRDIALRGLGDLLGMQAVWASEFEAYAFGGIALNVFKALKKNAHGDTWHERTFIEAIAVLTEAVQSNVDNADGWWLLAYINTLAGRSQAALDADHECSARSVITFKERFSNAARTFAVDQARGALLYETALESWSGWWQVALGQGSWVLKLIRARVENGSVTPDHPMDFAGTATTPGSGSTSRQARSIPMQSNIPPLSTLAGRITRPQRVWQVRTSRCPPSSTQTRFSVRRVSVGVDFGRDRGADPLTPRIQHGVREDLRERPAIQNHGLHEGLQANQHAVEIAFREKRLQLCRQRIYRGVERFPLRQRDFTHRAPPLLSARPLRRNARSYSAHPTSRPKSGSQPSSARA</sequence>
<gene>
    <name evidence="2" type="ORF">AWB67_00368</name>
</gene>
<feature type="region of interest" description="Disordered" evidence="1">
    <location>
        <begin position="384"/>
        <end position="419"/>
    </location>
</feature>